<evidence type="ECO:0000313" key="3">
    <source>
        <dbReference type="Proteomes" id="UP000187439"/>
    </source>
</evidence>
<organism evidence="2 3">
    <name type="scientific">Paenibacillus odorifer</name>
    <dbReference type="NCBI Taxonomy" id="189426"/>
    <lineage>
        <taxon>Bacteria</taxon>
        <taxon>Bacillati</taxon>
        <taxon>Bacillota</taxon>
        <taxon>Bacilli</taxon>
        <taxon>Bacillales</taxon>
        <taxon>Paenibacillaceae</taxon>
        <taxon>Paenibacillus</taxon>
    </lineage>
</organism>
<accession>A0A1R0Y584</accession>
<gene>
    <name evidence="2" type="ORF">BSK52_06640</name>
</gene>
<dbReference type="OrthoDB" id="2428268at2"/>
<protein>
    <submittedName>
        <fullName evidence="2">Uncharacterized protein</fullName>
    </submittedName>
</protein>
<sequence>MIKLGSFIVELFRLCVLLVLTLFILGGVERLVYQSIFGQPLYNWSMGLGNLLIFFMLYRNHFQFKGWYKSEKNVKLPILTTRIITVISLGLIILPIGLSLSL</sequence>
<dbReference type="Proteomes" id="UP000187439">
    <property type="component" value="Unassembled WGS sequence"/>
</dbReference>
<feature type="transmembrane region" description="Helical" evidence="1">
    <location>
        <begin position="79"/>
        <end position="100"/>
    </location>
</feature>
<keyword evidence="1" id="KW-1133">Transmembrane helix</keyword>
<reference evidence="2 3" key="1">
    <citation type="submission" date="2016-10" db="EMBL/GenBank/DDBJ databases">
        <title>Paenibacillus species isolates.</title>
        <authorList>
            <person name="Beno S.M."/>
        </authorList>
    </citation>
    <scope>NUCLEOTIDE SEQUENCE [LARGE SCALE GENOMIC DNA]</scope>
    <source>
        <strain evidence="2 3">FSL H7-0710</strain>
    </source>
</reference>
<evidence type="ECO:0000256" key="1">
    <source>
        <dbReference type="SAM" id="Phobius"/>
    </source>
</evidence>
<dbReference type="AlphaFoldDB" id="A0A1R0Y584"/>
<keyword evidence="1" id="KW-0472">Membrane</keyword>
<keyword evidence="1" id="KW-0812">Transmembrane</keyword>
<comment type="caution">
    <text evidence="2">The sequence shown here is derived from an EMBL/GenBank/DDBJ whole genome shotgun (WGS) entry which is preliminary data.</text>
</comment>
<proteinExistence type="predicted"/>
<name>A0A1R0Y584_9BACL</name>
<dbReference type="RefSeq" id="WP_076117917.1">
    <property type="nucleotide sequence ID" value="NZ_MPTC01000004.1"/>
</dbReference>
<evidence type="ECO:0000313" key="2">
    <source>
        <dbReference type="EMBL" id="OMD42484.1"/>
    </source>
</evidence>
<dbReference type="EMBL" id="MPTC01000004">
    <property type="protein sequence ID" value="OMD42484.1"/>
    <property type="molecule type" value="Genomic_DNA"/>
</dbReference>
<feature type="transmembrane region" description="Helical" evidence="1">
    <location>
        <begin position="40"/>
        <end position="58"/>
    </location>
</feature>